<dbReference type="AlphaFoldDB" id="A0A6V8HIH6"/>
<feature type="region of interest" description="Disordered" evidence="1">
    <location>
        <begin position="1"/>
        <end position="40"/>
    </location>
</feature>
<feature type="region of interest" description="Disordered" evidence="1">
    <location>
        <begin position="87"/>
        <end position="297"/>
    </location>
</feature>
<feature type="compositionally biased region" description="Polar residues" evidence="1">
    <location>
        <begin position="247"/>
        <end position="269"/>
    </location>
</feature>
<evidence type="ECO:0000259" key="2">
    <source>
        <dbReference type="PROSITE" id="PS51673"/>
    </source>
</evidence>
<accession>A0A6V8HIH6</accession>
<name>A0A6V8HIH6_TALPI</name>
<feature type="compositionally biased region" description="Basic and acidic residues" evidence="1">
    <location>
        <begin position="134"/>
        <end position="159"/>
    </location>
</feature>
<feature type="domain" description="SUZ-C" evidence="3">
    <location>
        <begin position="238"/>
        <end position="284"/>
    </location>
</feature>
<dbReference type="Proteomes" id="UP000053095">
    <property type="component" value="Unassembled WGS sequence"/>
</dbReference>
<evidence type="ECO:0000313" key="4">
    <source>
        <dbReference type="EMBL" id="GAM41621.1"/>
    </source>
</evidence>
<feature type="compositionally biased region" description="Polar residues" evidence="1">
    <location>
        <begin position="107"/>
        <end position="119"/>
    </location>
</feature>
<dbReference type="InterPro" id="IPR024642">
    <property type="entry name" value="SUZ-C"/>
</dbReference>
<gene>
    <name evidence="4" type="ORF">TCE0_042r14875</name>
</gene>
<feature type="compositionally biased region" description="Low complexity" evidence="1">
    <location>
        <begin position="91"/>
        <end position="102"/>
    </location>
</feature>
<keyword evidence="5" id="KW-1185">Reference proteome</keyword>
<protein>
    <submittedName>
        <fullName evidence="4">Uncharacterized protein</fullName>
    </submittedName>
</protein>
<feature type="compositionally biased region" description="Low complexity" evidence="1">
    <location>
        <begin position="161"/>
        <end position="175"/>
    </location>
</feature>
<evidence type="ECO:0000313" key="5">
    <source>
        <dbReference type="Proteomes" id="UP000053095"/>
    </source>
</evidence>
<dbReference type="PROSITE" id="PS51938">
    <property type="entry name" value="SUZ_C"/>
    <property type="match status" value="1"/>
</dbReference>
<comment type="caution">
    <text evidence="4">The sequence shown here is derived from an EMBL/GenBank/DDBJ whole genome shotgun (WGS) entry which is preliminary data.</text>
</comment>
<sequence>MSTEQSSVPDAWEADWESLADKSDAASTPPKKVSSKVTKAQRRAAQAEFNRKLWEEAETPQTFHYVESRSTVPLKQDFKPAVTVLSRRPQIASRNSNNINAAGEGISNLSINGSSANVSDSDDESPNKPPELTPEERQAKALKDREEKQRKYEEARERLFGNSSSAPGSGASSPGGTPPPSRNRDRDSGYEGSGARGGGRGRNRGHGGRDNNSNNTREKRDSQSGAANKQRQLYDPGYSTKPGVQRRTPQGSTERADGEQQTIRPTRNPRNPDGSGRGGFGFSPRGRGTLLSRDPSA</sequence>
<evidence type="ECO:0000256" key="1">
    <source>
        <dbReference type="SAM" id="MobiDB-lite"/>
    </source>
</evidence>
<dbReference type="InterPro" id="IPR024771">
    <property type="entry name" value="SUZ"/>
</dbReference>
<evidence type="ECO:0000259" key="3">
    <source>
        <dbReference type="PROSITE" id="PS51938"/>
    </source>
</evidence>
<feature type="domain" description="SUZ" evidence="2">
    <location>
        <begin position="87"/>
        <end position="164"/>
    </location>
</feature>
<reference evidence="5" key="1">
    <citation type="journal article" date="2015" name="Genome Announc.">
        <title>Draft genome sequence of Talaromyces cellulolyticus strain Y-94, a source of lignocellulosic biomass-degrading enzymes.</title>
        <authorList>
            <person name="Fujii T."/>
            <person name="Koike H."/>
            <person name="Sawayama S."/>
            <person name="Yano S."/>
            <person name="Inoue H."/>
        </authorList>
    </citation>
    <scope>NUCLEOTIDE SEQUENCE [LARGE SCALE GENOMIC DNA]</scope>
    <source>
        <strain evidence="5">Y-94</strain>
    </source>
</reference>
<dbReference type="EMBL" id="DF933838">
    <property type="protein sequence ID" value="GAM41621.1"/>
    <property type="molecule type" value="Genomic_DNA"/>
</dbReference>
<dbReference type="PROSITE" id="PS51673">
    <property type="entry name" value="SUZ"/>
    <property type="match status" value="1"/>
</dbReference>
<proteinExistence type="predicted"/>
<organism evidence="4 5">
    <name type="scientific">Talaromyces pinophilus</name>
    <name type="common">Penicillium pinophilum</name>
    <dbReference type="NCBI Taxonomy" id="128442"/>
    <lineage>
        <taxon>Eukaryota</taxon>
        <taxon>Fungi</taxon>
        <taxon>Dikarya</taxon>
        <taxon>Ascomycota</taxon>
        <taxon>Pezizomycotina</taxon>
        <taxon>Eurotiomycetes</taxon>
        <taxon>Eurotiomycetidae</taxon>
        <taxon>Eurotiales</taxon>
        <taxon>Trichocomaceae</taxon>
        <taxon>Talaromyces</taxon>
        <taxon>Talaromyces sect. Talaromyces</taxon>
    </lineage>
</organism>